<feature type="chain" id="PRO_5047015543" evidence="2">
    <location>
        <begin position="22"/>
        <end position="294"/>
    </location>
</feature>
<dbReference type="RefSeq" id="WP_209136808.1">
    <property type="nucleotide sequence ID" value="NZ_JAGHKO010000001.1"/>
</dbReference>
<name>A0ABS3YLF0_9BACT</name>
<keyword evidence="2" id="KW-0732">Signal</keyword>
<evidence type="ECO:0000256" key="2">
    <source>
        <dbReference type="SAM" id="SignalP"/>
    </source>
</evidence>
<dbReference type="PANTHER" id="PTHR48081">
    <property type="entry name" value="AB HYDROLASE SUPERFAMILY PROTEIN C4A8.06C"/>
    <property type="match status" value="1"/>
</dbReference>
<evidence type="ECO:0000259" key="3">
    <source>
        <dbReference type="Pfam" id="PF20434"/>
    </source>
</evidence>
<gene>
    <name evidence="4" type="ORF">J7I42_00525</name>
</gene>
<dbReference type="InterPro" id="IPR029058">
    <property type="entry name" value="AB_hydrolase_fold"/>
</dbReference>
<comment type="caution">
    <text evidence="4">The sequence shown here is derived from an EMBL/GenBank/DDBJ whole genome shotgun (WGS) entry which is preliminary data.</text>
</comment>
<evidence type="ECO:0000256" key="1">
    <source>
        <dbReference type="ARBA" id="ARBA00022801"/>
    </source>
</evidence>
<reference evidence="4 5" key="1">
    <citation type="submission" date="2021-03" db="EMBL/GenBank/DDBJ databases">
        <title>Assistant Professor.</title>
        <authorList>
            <person name="Huq M.A."/>
        </authorList>
    </citation>
    <scope>NUCLEOTIDE SEQUENCE [LARGE SCALE GENOMIC DNA]</scope>
    <source>
        <strain evidence="4 5">MAH-29</strain>
    </source>
</reference>
<feature type="domain" description="BD-FAE-like" evidence="3">
    <location>
        <begin position="43"/>
        <end position="152"/>
    </location>
</feature>
<dbReference type="InterPro" id="IPR050300">
    <property type="entry name" value="GDXG_lipolytic_enzyme"/>
</dbReference>
<sequence length="294" mass="33091">MVVRTLLKTLVLLLGALPVLQAQKPQRITYAEKDTSTLWFDWYKPVTKPNGMSVLFVHGGAFTGGDPVNQQPMADGLTKLGYNVFVIKYRLYLKGKSFGCDMVLPEKLKAVQQAVEDARDATSYVIAHASELQVDTSKLFIAGSSAGAETVLNLVFNPFTRSHDTAYNLYKTFRYAGLLSFSGAVLDINTVYDHAPIPLFLMHGTNDQLVPYATAAHRFCKAVDPGWLILFGARTLYDDLQKRNWPVVLYSYQGAGHEVSNYMFRKFTEMDTFMQQAIQHKIKATHYQLKKENN</sequence>
<dbReference type="Pfam" id="PF20434">
    <property type="entry name" value="BD-FAE"/>
    <property type="match status" value="1"/>
</dbReference>
<dbReference type="InterPro" id="IPR049492">
    <property type="entry name" value="BD-FAE-like_dom"/>
</dbReference>
<dbReference type="Proteomes" id="UP000677244">
    <property type="component" value="Unassembled WGS sequence"/>
</dbReference>
<evidence type="ECO:0000313" key="4">
    <source>
        <dbReference type="EMBL" id="MBO9198724.1"/>
    </source>
</evidence>
<dbReference type="SUPFAM" id="SSF53474">
    <property type="entry name" value="alpha/beta-Hydrolases"/>
    <property type="match status" value="1"/>
</dbReference>
<feature type="signal peptide" evidence="2">
    <location>
        <begin position="1"/>
        <end position="21"/>
    </location>
</feature>
<dbReference type="EMBL" id="JAGHKO010000001">
    <property type="protein sequence ID" value="MBO9198724.1"/>
    <property type="molecule type" value="Genomic_DNA"/>
</dbReference>
<keyword evidence="5" id="KW-1185">Reference proteome</keyword>
<evidence type="ECO:0000313" key="5">
    <source>
        <dbReference type="Proteomes" id="UP000677244"/>
    </source>
</evidence>
<organism evidence="4 5">
    <name type="scientific">Niastella soli</name>
    <dbReference type="NCBI Taxonomy" id="2821487"/>
    <lineage>
        <taxon>Bacteria</taxon>
        <taxon>Pseudomonadati</taxon>
        <taxon>Bacteroidota</taxon>
        <taxon>Chitinophagia</taxon>
        <taxon>Chitinophagales</taxon>
        <taxon>Chitinophagaceae</taxon>
        <taxon>Niastella</taxon>
    </lineage>
</organism>
<dbReference type="GO" id="GO:0016787">
    <property type="term" value="F:hydrolase activity"/>
    <property type="evidence" value="ECO:0007669"/>
    <property type="project" value="UniProtKB-KW"/>
</dbReference>
<accession>A0ABS3YLF0</accession>
<dbReference type="Gene3D" id="3.40.50.1820">
    <property type="entry name" value="alpha/beta hydrolase"/>
    <property type="match status" value="1"/>
</dbReference>
<keyword evidence="1 4" id="KW-0378">Hydrolase</keyword>
<proteinExistence type="predicted"/>
<protein>
    <submittedName>
        <fullName evidence="4">Alpha/beta hydrolase</fullName>
    </submittedName>
</protein>